<gene>
    <name evidence="2" type="ORF">GSPATT00023033001</name>
</gene>
<dbReference type="OrthoDB" id="310153at2759"/>
<dbReference type="InParanoid" id="A0E3J3"/>
<dbReference type="STRING" id="5888.A0E3J3"/>
<dbReference type="EMBL" id="CT868656">
    <property type="protein sequence ID" value="CAK89860.1"/>
    <property type="molecule type" value="Genomic_DNA"/>
</dbReference>
<dbReference type="GeneID" id="5043042"/>
<dbReference type="RefSeq" id="XP_001457257.1">
    <property type="nucleotide sequence ID" value="XM_001457220.1"/>
</dbReference>
<organism evidence="2 3">
    <name type="scientific">Paramecium tetraurelia</name>
    <dbReference type="NCBI Taxonomy" id="5888"/>
    <lineage>
        <taxon>Eukaryota</taxon>
        <taxon>Sar</taxon>
        <taxon>Alveolata</taxon>
        <taxon>Ciliophora</taxon>
        <taxon>Intramacronucleata</taxon>
        <taxon>Oligohymenophorea</taxon>
        <taxon>Peniculida</taxon>
        <taxon>Parameciidae</taxon>
        <taxon>Paramecium</taxon>
    </lineage>
</organism>
<dbReference type="Gene3D" id="3.40.50.300">
    <property type="entry name" value="P-loop containing nucleotide triphosphate hydrolases"/>
    <property type="match status" value="1"/>
</dbReference>
<accession>A0E3J3</accession>
<protein>
    <submittedName>
        <fullName evidence="2">Uncharacterized protein</fullName>
    </submittedName>
</protein>
<dbReference type="KEGG" id="ptm:GSPATT00023033001"/>
<dbReference type="AlphaFoldDB" id="A0E3J3"/>
<evidence type="ECO:0000313" key="2">
    <source>
        <dbReference type="EMBL" id="CAK89860.1"/>
    </source>
</evidence>
<dbReference type="InterPro" id="IPR027417">
    <property type="entry name" value="P-loop_NTPase"/>
</dbReference>
<dbReference type="Proteomes" id="UP000000600">
    <property type="component" value="Unassembled WGS sequence"/>
</dbReference>
<dbReference type="OMA" id="KEPNFYH"/>
<evidence type="ECO:0000256" key="1">
    <source>
        <dbReference type="SAM" id="MobiDB-lite"/>
    </source>
</evidence>
<proteinExistence type="predicted"/>
<feature type="region of interest" description="Disordered" evidence="1">
    <location>
        <begin position="520"/>
        <end position="539"/>
    </location>
</feature>
<name>A0E3J3_PARTE</name>
<dbReference type="SUPFAM" id="SSF52540">
    <property type="entry name" value="P-loop containing nucleoside triphosphate hydrolases"/>
    <property type="match status" value="1"/>
</dbReference>
<evidence type="ECO:0000313" key="3">
    <source>
        <dbReference type="Proteomes" id="UP000000600"/>
    </source>
</evidence>
<keyword evidence="3" id="KW-1185">Reference proteome</keyword>
<feature type="compositionally biased region" description="Polar residues" evidence="1">
    <location>
        <begin position="529"/>
        <end position="539"/>
    </location>
</feature>
<dbReference type="HOGENOM" id="CLU_028513_0_0_1"/>
<dbReference type="eggNOG" id="ENOG502R2X5">
    <property type="taxonomic scope" value="Eukaryota"/>
</dbReference>
<dbReference type="CDD" id="cd00882">
    <property type="entry name" value="Ras_like_GTPase"/>
    <property type="match status" value="1"/>
</dbReference>
<reference evidence="2 3" key="1">
    <citation type="journal article" date="2006" name="Nature">
        <title>Global trends of whole-genome duplications revealed by the ciliate Paramecium tetraurelia.</title>
        <authorList>
            <consortium name="Genoscope"/>
            <person name="Aury J.-M."/>
            <person name="Jaillon O."/>
            <person name="Duret L."/>
            <person name="Noel B."/>
            <person name="Jubin C."/>
            <person name="Porcel B.M."/>
            <person name="Segurens B."/>
            <person name="Daubin V."/>
            <person name="Anthouard V."/>
            <person name="Aiach N."/>
            <person name="Arnaiz O."/>
            <person name="Billaut A."/>
            <person name="Beisson J."/>
            <person name="Blanc I."/>
            <person name="Bouhouche K."/>
            <person name="Camara F."/>
            <person name="Duharcourt S."/>
            <person name="Guigo R."/>
            <person name="Gogendeau D."/>
            <person name="Katinka M."/>
            <person name="Keller A.-M."/>
            <person name="Kissmehl R."/>
            <person name="Klotz C."/>
            <person name="Koll F."/>
            <person name="Le Moue A."/>
            <person name="Lepere C."/>
            <person name="Malinsky S."/>
            <person name="Nowacki M."/>
            <person name="Nowak J.K."/>
            <person name="Plattner H."/>
            <person name="Poulain J."/>
            <person name="Ruiz F."/>
            <person name="Serrano V."/>
            <person name="Zagulski M."/>
            <person name="Dessen P."/>
            <person name="Betermier M."/>
            <person name="Weissenbach J."/>
            <person name="Scarpelli C."/>
            <person name="Schachter V."/>
            <person name="Sperling L."/>
            <person name="Meyer E."/>
            <person name="Cohen J."/>
            <person name="Wincker P."/>
        </authorList>
    </citation>
    <scope>NUCLEOTIDE SEQUENCE [LARGE SCALE GENOMIC DNA]</scope>
    <source>
        <strain evidence="2 3">Stock d4-2</strain>
    </source>
</reference>
<sequence length="539" mass="63229">MEPNDQESILLKLIEKFQRLMDQFNKNKKRNISVVLLVGVTGSGKSTIFNFLSGADFIIDENNELVIKNPSNKFSKMIGGMNSVTKEPNFYHNTQNNHLIVDFPGFQDTNGEWDQLLFELLFYKIVTSGPIKIIYVIKTPENSLPNRGSDLQEFIKQVFLKGNVNIQQFNLLLNCYLEDLQEEQLRNKIKDDLKYVNLSQQIDKILIVRKAKKNDQLNQIFNHQQRQILWQQIEQMQAIKILPQKLPKSEIISDYLRSTTLQTIEKYGNVLCDLFDNSFTTLSESQSQKTQQQMQKLLQVIKIDNNESPLNWYTNFISICEELTKNLPAKSNILNSNNNFKEIFVYFSQFSDLIKGYDEMTIMKSIAQDQLKKVEEIIYTRLKFLEKAQKDRAKISQMENQKNKLQLSMISYESQIKNLSNELDQSKSQINKSKSEKDKIERENQSQIRELQRQLALARQSHSNIDDEQKNHLQRQNSEYQNNIQILKQQLREYKQNEETEKLKKKVQIQNEKINTLEKENDILKKRPTSSSNSSCQLI</sequence>